<proteinExistence type="predicted"/>
<keyword evidence="1" id="KW-0472">Membrane</keyword>
<evidence type="ECO:0000256" key="1">
    <source>
        <dbReference type="SAM" id="Phobius"/>
    </source>
</evidence>
<feature type="transmembrane region" description="Helical" evidence="1">
    <location>
        <begin position="16"/>
        <end position="37"/>
    </location>
</feature>
<name>A0ABV2WBY0_9ACTN</name>
<dbReference type="RefSeq" id="WP_359659438.1">
    <property type="nucleotide sequence ID" value="NZ_JBEXZP010000587.1"/>
</dbReference>
<dbReference type="Gene3D" id="2.160.20.80">
    <property type="entry name" value="E3 ubiquitin-protein ligase SopA"/>
    <property type="match status" value="1"/>
</dbReference>
<comment type="caution">
    <text evidence="2">The sequence shown here is derived from an EMBL/GenBank/DDBJ whole genome shotgun (WGS) entry which is preliminary data.</text>
</comment>
<protein>
    <submittedName>
        <fullName evidence="2">Pentapeptide repeat-containing protein</fullName>
    </submittedName>
</protein>
<dbReference type="Pfam" id="PF13576">
    <property type="entry name" value="Pentapeptide_3"/>
    <property type="match status" value="1"/>
</dbReference>
<keyword evidence="1" id="KW-0812">Transmembrane</keyword>
<keyword evidence="3" id="KW-1185">Reference proteome</keyword>
<gene>
    <name evidence="2" type="ORF">ABZ508_26200</name>
</gene>
<evidence type="ECO:0000313" key="2">
    <source>
        <dbReference type="EMBL" id="MEU0710861.1"/>
    </source>
</evidence>
<dbReference type="EMBL" id="JBEXZR010000029">
    <property type="protein sequence ID" value="MEU0710861.1"/>
    <property type="molecule type" value="Genomic_DNA"/>
</dbReference>
<accession>A0ABV2WBY0</accession>
<organism evidence="2 3">
    <name type="scientific">Streptomyces lavendulocolor</name>
    <dbReference type="NCBI Taxonomy" id="67316"/>
    <lineage>
        <taxon>Bacteria</taxon>
        <taxon>Bacillati</taxon>
        <taxon>Actinomycetota</taxon>
        <taxon>Actinomycetes</taxon>
        <taxon>Kitasatosporales</taxon>
        <taxon>Streptomycetaceae</taxon>
        <taxon>Streptomyces</taxon>
    </lineage>
</organism>
<reference evidence="2 3" key="1">
    <citation type="submission" date="2024-06" db="EMBL/GenBank/DDBJ databases">
        <title>The Natural Products Discovery Center: Release of the First 8490 Sequenced Strains for Exploring Actinobacteria Biosynthetic Diversity.</title>
        <authorList>
            <person name="Kalkreuter E."/>
            <person name="Kautsar S.A."/>
            <person name="Yang D."/>
            <person name="Bader C.D."/>
            <person name="Teijaro C.N."/>
            <person name="Fluegel L."/>
            <person name="Davis C.M."/>
            <person name="Simpson J.R."/>
            <person name="Lauterbach L."/>
            <person name="Steele A.D."/>
            <person name="Gui C."/>
            <person name="Meng S."/>
            <person name="Li G."/>
            <person name="Viehrig K."/>
            <person name="Ye F."/>
            <person name="Su P."/>
            <person name="Kiefer A.F."/>
            <person name="Nichols A."/>
            <person name="Cepeda A.J."/>
            <person name="Yan W."/>
            <person name="Fan B."/>
            <person name="Jiang Y."/>
            <person name="Adhikari A."/>
            <person name="Zheng C.-J."/>
            <person name="Schuster L."/>
            <person name="Cowan T.M."/>
            <person name="Smanski M.J."/>
            <person name="Chevrette M.G."/>
            <person name="De Carvalho L.P.S."/>
            <person name="Shen B."/>
        </authorList>
    </citation>
    <scope>NUCLEOTIDE SEQUENCE [LARGE SCALE GENOMIC DNA]</scope>
    <source>
        <strain evidence="2 3">NPDC006337</strain>
    </source>
</reference>
<dbReference type="SUPFAM" id="SSF141571">
    <property type="entry name" value="Pentapeptide repeat-like"/>
    <property type="match status" value="1"/>
</dbReference>
<evidence type="ECO:0000313" key="3">
    <source>
        <dbReference type="Proteomes" id="UP001550378"/>
    </source>
</evidence>
<dbReference type="InterPro" id="IPR001646">
    <property type="entry name" value="5peptide_repeat"/>
</dbReference>
<sequence length="279" mass="30197">MAPDQAPPRPVAVHELIRTTLATLTLVGAVLAGVYAYRKQRISEGDAHRADADQLAGRYTTATEQLGHERAAVRLAGVYGLAHLADDWEDQRQVCIDVLCAYLRMPYQPELPAEEPKAGEREVRWTIISVIRHHLQRPDGPRSWSACSFDFTGATFDGGDLSGSHFENMAVFRRATFSGGRVDFRHATFQGSPADIRSVDFRRATFSGGTADLHGATLNGGKVNFKDATFSEGALNFNDAGFTDVDVNFDRATFSDTVAINWGALTPPPGASASPQAGS</sequence>
<keyword evidence="1" id="KW-1133">Transmembrane helix</keyword>
<dbReference type="Proteomes" id="UP001550378">
    <property type="component" value="Unassembled WGS sequence"/>
</dbReference>